<name>A0AAD5LQP4_PYTIN</name>
<feature type="compositionally biased region" description="Low complexity" evidence="2">
    <location>
        <begin position="124"/>
        <end position="134"/>
    </location>
</feature>
<evidence type="ECO:0000313" key="4">
    <source>
        <dbReference type="Proteomes" id="UP001209570"/>
    </source>
</evidence>
<feature type="region of interest" description="Disordered" evidence="2">
    <location>
        <begin position="101"/>
        <end position="135"/>
    </location>
</feature>
<gene>
    <name evidence="3" type="ORF">P43SY_007005</name>
</gene>
<dbReference type="PROSITE" id="PS50096">
    <property type="entry name" value="IQ"/>
    <property type="match status" value="1"/>
</dbReference>
<proteinExistence type="predicted"/>
<feature type="region of interest" description="Disordered" evidence="2">
    <location>
        <begin position="709"/>
        <end position="795"/>
    </location>
</feature>
<feature type="coiled-coil region" evidence="1">
    <location>
        <begin position="396"/>
        <end position="428"/>
    </location>
</feature>
<evidence type="ECO:0000256" key="1">
    <source>
        <dbReference type="SAM" id="Coils"/>
    </source>
</evidence>
<sequence length="795" mass="91394">MDEREALERELAALLATIDAGEEEEEEELAPVDGCYTRVDVNDVLRQLSDDQRRATAAATETPWSTLLATVERCDRDVFAAFERELGELRVELLATVPLAPRADESTTQPQSAPEDAMEQAPGSETSSCESSSCPPRAAIEVDVDAPPPLPAEASQPEPDALVVTAFPEESTQESVETESQELLVLPPSPAVDSETPASADRHVDSIASNDPLDETSASTHSTETETGELSLSLLPSLSSSSSTNTSVWWQRATEQQEQATLALATWLREMEAQWTREAEEREAQRLEALQEELSRAAMTREEILTRRWLEIARRQQEWTLMASEDALATQREADYMAERQLEALAQAAMAAEEAAEWRRLRLELELHRKERREEERLRLRRDWGRVMDELTQRHRERVERQRRQQAAERLRAAREMAAMQAEELSARALLAQLEVERRRRELGGMTREDEMARGMRREMRRAALERERMQAEEIEMQRWLARQTALEQWATTRYRSWRYSQLEARWRRWRTTVIDMNARERERDQRRLALRRRVAIRAIASVVRRWMHERRRRKQAQETEEAMAAAMMLQSAFRGFHVRRKFQNALEMASRLGGDDALDEINLDELIGRPPELEDDWERPSVIPTVAAWAQEDVMRRPTYEDGAEEEEENEQEDAVEDDERVEQQDQSEWEAARTAPLDSRESQQQRDSVVAEPGGSLAAVLWNRMRHKAKKRQHQLDERQRQQDPAYRLQKVLHKSKTTAQSSSLHGDAAPRASVPAVTTSVTWSSNPDKKKSGKVKLPSLVERLRKKTAATR</sequence>
<keyword evidence="4" id="KW-1185">Reference proteome</keyword>
<feature type="compositionally biased region" description="Acidic residues" evidence="2">
    <location>
        <begin position="643"/>
        <end position="670"/>
    </location>
</feature>
<organism evidence="3 4">
    <name type="scientific">Pythium insidiosum</name>
    <name type="common">Pythiosis disease agent</name>
    <dbReference type="NCBI Taxonomy" id="114742"/>
    <lineage>
        <taxon>Eukaryota</taxon>
        <taxon>Sar</taxon>
        <taxon>Stramenopiles</taxon>
        <taxon>Oomycota</taxon>
        <taxon>Peronosporomycetes</taxon>
        <taxon>Pythiales</taxon>
        <taxon>Pythiaceae</taxon>
        <taxon>Pythium</taxon>
    </lineage>
</organism>
<accession>A0AAD5LQP4</accession>
<dbReference type="InterPro" id="IPR000048">
    <property type="entry name" value="IQ_motif_EF-hand-BS"/>
</dbReference>
<evidence type="ECO:0000256" key="2">
    <source>
        <dbReference type="SAM" id="MobiDB-lite"/>
    </source>
</evidence>
<dbReference type="SMART" id="SM00015">
    <property type="entry name" value="IQ"/>
    <property type="match status" value="1"/>
</dbReference>
<dbReference type="Proteomes" id="UP001209570">
    <property type="component" value="Unassembled WGS sequence"/>
</dbReference>
<dbReference type="EMBL" id="JAKCXM010000033">
    <property type="protein sequence ID" value="KAJ0406397.1"/>
    <property type="molecule type" value="Genomic_DNA"/>
</dbReference>
<reference evidence="3" key="1">
    <citation type="submission" date="2021-12" db="EMBL/GenBank/DDBJ databases">
        <title>Prjna785345.</title>
        <authorList>
            <person name="Rujirawat T."/>
            <person name="Krajaejun T."/>
        </authorList>
    </citation>
    <scope>NUCLEOTIDE SEQUENCE</scope>
    <source>
        <strain evidence="3">Pi057C3</strain>
    </source>
</reference>
<keyword evidence="1" id="KW-0175">Coiled coil</keyword>
<protein>
    <submittedName>
        <fullName evidence="3">Uncharacterized protein</fullName>
    </submittedName>
</protein>
<comment type="caution">
    <text evidence="3">The sequence shown here is derived from an EMBL/GenBank/DDBJ whole genome shotgun (WGS) entry which is preliminary data.</text>
</comment>
<dbReference type="AlphaFoldDB" id="A0AAD5LQP4"/>
<evidence type="ECO:0000313" key="3">
    <source>
        <dbReference type="EMBL" id="KAJ0406397.1"/>
    </source>
</evidence>
<feature type="region of interest" description="Disordered" evidence="2">
    <location>
        <begin position="188"/>
        <end position="231"/>
    </location>
</feature>
<feature type="compositionally biased region" description="Polar residues" evidence="2">
    <location>
        <begin position="759"/>
        <end position="769"/>
    </location>
</feature>
<feature type="coiled-coil region" evidence="1">
    <location>
        <begin position="277"/>
        <end position="307"/>
    </location>
</feature>
<feature type="region of interest" description="Disordered" evidence="2">
    <location>
        <begin position="640"/>
        <end position="694"/>
    </location>
</feature>